<keyword evidence="3" id="KW-0547">Nucleotide-binding</keyword>
<dbReference type="GO" id="GO:0004386">
    <property type="term" value="F:helicase activity"/>
    <property type="evidence" value="ECO:0007669"/>
    <property type="project" value="UniProtKB-KW"/>
</dbReference>
<accession>A0A177KE99</accession>
<feature type="domain" description="AbiEi antitoxin N-terminal" evidence="2">
    <location>
        <begin position="2"/>
        <end position="47"/>
    </location>
</feature>
<sequence>MRVTDAVGQRGGIVRAAALRRLGFSERAVRTAVDTGELVRPRRGWVALPSSDPALRAAAAAGVVLSCVTQAQRLGLWVLHAKGAHVAASAHSGSVRTEEPGTVVHWSEPIVPRAPDALVDPIENVLALTAGCLPFEEALAIWESAIERGLVQLPALHRLPFRGRAREVLAQVTPFAGSGLESFIPPRLAWLRVPIVPQAWIAGHRVEFLLGDRLVLQIDGGTHVGAQRDRDNAHDAELMLLGYHVIRVGYVQVVHRWHVVQDAVARAVAQGLHLAERSR</sequence>
<dbReference type="Pfam" id="PF04480">
    <property type="entry name" value="DUF559"/>
    <property type="match status" value="1"/>
</dbReference>
<gene>
    <name evidence="3" type="ORF">AYL44_05685</name>
</gene>
<reference evidence="3 4" key="1">
    <citation type="submission" date="2016-02" db="EMBL/GenBank/DDBJ databases">
        <authorList>
            <person name="Wen L."/>
            <person name="He K."/>
            <person name="Yang H."/>
        </authorList>
    </citation>
    <scope>NUCLEOTIDE SEQUENCE [LARGE SCALE GENOMIC DNA]</scope>
    <source>
        <strain evidence="3 4">CD11_3</strain>
    </source>
</reference>
<proteinExistence type="predicted"/>
<keyword evidence="3" id="KW-0067">ATP-binding</keyword>
<evidence type="ECO:0000259" key="2">
    <source>
        <dbReference type="Pfam" id="PF13338"/>
    </source>
</evidence>
<dbReference type="Gene3D" id="3.40.960.10">
    <property type="entry name" value="VSR Endonuclease"/>
    <property type="match status" value="1"/>
</dbReference>
<evidence type="ECO:0000259" key="1">
    <source>
        <dbReference type="Pfam" id="PF04480"/>
    </source>
</evidence>
<protein>
    <submittedName>
        <fullName evidence="3">DNA/RNA helicase</fullName>
    </submittedName>
</protein>
<dbReference type="OrthoDB" id="4701311at2"/>
<organism evidence="3 4">
    <name type="scientific">Microbacterium oleivorans</name>
    <dbReference type="NCBI Taxonomy" id="273677"/>
    <lineage>
        <taxon>Bacteria</taxon>
        <taxon>Bacillati</taxon>
        <taxon>Actinomycetota</taxon>
        <taxon>Actinomycetes</taxon>
        <taxon>Micrococcales</taxon>
        <taxon>Microbacteriaceae</taxon>
        <taxon>Microbacterium</taxon>
    </lineage>
</organism>
<dbReference type="Pfam" id="PF13338">
    <property type="entry name" value="AbiEi_4"/>
    <property type="match status" value="1"/>
</dbReference>
<evidence type="ECO:0000313" key="4">
    <source>
        <dbReference type="Proteomes" id="UP000076998"/>
    </source>
</evidence>
<comment type="caution">
    <text evidence="3">The sequence shown here is derived from an EMBL/GenBank/DDBJ whole genome shotgun (WGS) entry which is preliminary data.</text>
</comment>
<keyword evidence="3" id="KW-0347">Helicase</keyword>
<dbReference type="Proteomes" id="UP000076998">
    <property type="component" value="Unassembled WGS sequence"/>
</dbReference>
<dbReference type="RefSeq" id="WP_064002229.1">
    <property type="nucleotide sequence ID" value="NZ_LSTV01000001.1"/>
</dbReference>
<evidence type="ECO:0000313" key="3">
    <source>
        <dbReference type="EMBL" id="OAH51723.1"/>
    </source>
</evidence>
<dbReference type="InterPro" id="IPR025159">
    <property type="entry name" value="AbiEi_N"/>
</dbReference>
<dbReference type="EMBL" id="LSTV01000001">
    <property type="protein sequence ID" value="OAH51723.1"/>
    <property type="molecule type" value="Genomic_DNA"/>
</dbReference>
<dbReference type="AlphaFoldDB" id="A0A177KE99"/>
<feature type="domain" description="DUF559" evidence="1">
    <location>
        <begin position="206"/>
        <end position="266"/>
    </location>
</feature>
<name>A0A177KE99_9MICO</name>
<keyword evidence="3" id="KW-0378">Hydrolase</keyword>
<dbReference type="InterPro" id="IPR007569">
    <property type="entry name" value="DUF559"/>
</dbReference>